<keyword evidence="2" id="KW-0636">Prenylation</keyword>
<sequence>MKRTILKMKGVRAAEPDLKASQVTVKGVFDPRKLGEYVYKQTGKQAVVAKQEPAEKKTEDEKDRGRGWDVAKSEKKAGGAGGGNADGEKKEEKDGKDGSAPPPPAKVVELNHLNLAQKNNIV</sequence>
<keyword evidence="1" id="KW-0479">Metal-binding</keyword>
<evidence type="ECO:0000256" key="1">
    <source>
        <dbReference type="ARBA" id="ARBA00022723"/>
    </source>
</evidence>
<feature type="compositionally biased region" description="Basic and acidic residues" evidence="4">
    <location>
        <begin position="86"/>
        <end position="97"/>
    </location>
</feature>
<name>A0A4V4H3I4_MUSBA</name>
<evidence type="ECO:0000313" key="6">
    <source>
        <dbReference type="EMBL" id="THU48376.1"/>
    </source>
</evidence>
<keyword evidence="7" id="KW-1185">Reference proteome</keyword>
<reference evidence="6 7" key="1">
    <citation type="journal article" date="2019" name="Nat. Plants">
        <title>Genome sequencing of Musa balbisiana reveals subgenome evolution and function divergence in polyploid bananas.</title>
        <authorList>
            <person name="Yao X."/>
        </authorList>
    </citation>
    <scope>NUCLEOTIDE SEQUENCE [LARGE SCALE GENOMIC DNA]</scope>
    <source>
        <strain evidence="7">cv. DH-PKW</strain>
        <tissue evidence="6">Leaves</tissue>
    </source>
</reference>
<comment type="caution">
    <text evidence="6">The sequence shown here is derived from an EMBL/GenBank/DDBJ whole genome shotgun (WGS) entry which is preliminary data.</text>
</comment>
<evidence type="ECO:0000313" key="7">
    <source>
        <dbReference type="Proteomes" id="UP000317650"/>
    </source>
</evidence>
<dbReference type="PANTHER" id="PTHR46195">
    <property type="entry name" value="HEAVY METAL-ASSOCIATED ISOPRENYLATED PLANT PROTEIN 7"/>
    <property type="match status" value="1"/>
</dbReference>
<feature type="domain" description="HMA" evidence="5">
    <location>
        <begin position="1"/>
        <end position="59"/>
    </location>
</feature>
<dbReference type="Gene3D" id="3.30.70.100">
    <property type="match status" value="1"/>
</dbReference>
<dbReference type="PANTHER" id="PTHR46195:SF2">
    <property type="entry name" value="HEAVY METAL-ASSOCIATED ISOPRENYLATED PLANT PROTEIN 7"/>
    <property type="match status" value="1"/>
</dbReference>
<proteinExistence type="inferred from homology"/>
<dbReference type="Proteomes" id="UP000317650">
    <property type="component" value="Chromosome 9"/>
</dbReference>
<gene>
    <name evidence="6" type="ORF">C4D60_Mb09t25580</name>
</gene>
<dbReference type="InterPro" id="IPR006121">
    <property type="entry name" value="HMA_dom"/>
</dbReference>
<evidence type="ECO:0000259" key="5">
    <source>
        <dbReference type="PROSITE" id="PS50846"/>
    </source>
</evidence>
<evidence type="ECO:0000256" key="2">
    <source>
        <dbReference type="ARBA" id="ARBA00023289"/>
    </source>
</evidence>
<accession>A0A4V4H3I4</accession>
<protein>
    <recommendedName>
        <fullName evidence="5">HMA domain-containing protein</fullName>
    </recommendedName>
</protein>
<organism evidence="6 7">
    <name type="scientific">Musa balbisiana</name>
    <name type="common">Banana</name>
    <dbReference type="NCBI Taxonomy" id="52838"/>
    <lineage>
        <taxon>Eukaryota</taxon>
        <taxon>Viridiplantae</taxon>
        <taxon>Streptophyta</taxon>
        <taxon>Embryophyta</taxon>
        <taxon>Tracheophyta</taxon>
        <taxon>Spermatophyta</taxon>
        <taxon>Magnoliopsida</taxon>
        <taxon>Liliopsida</taxon>
        <taxon>Zingiberales</taxon>
        <taxon>Musaceae</taxon>
        <taxon>Musa</taxon>
    </lineage>
</organism>
<keyword evidence="2" id="KW-0449">Lipoprotein</keyword>
<evidence type="ECO:0000256" key="3">
    <source>
        <dbReference type="ARBA" id="ARBA00024045"/>
    </source>
</evidence>
<dbReference type="EMBL" id="PYDT01000010">
    <property type="protein sequence ID" value="THU48376.1"/>
    <property type="molecule type" value="Genomic_DNA"/>
</dbReference>
<dbReference type="PROSITE" id="PS50846">
    <property type="entry name" value="HMA_2"/>
    <property type="match status" value="1"/>
</dbReference>
<dbReference type="GO" id="GO:0046872">
    <property type="term" value="F:metal ion binding"/>
    <property type="evidence" value="ECO:0007669"/>
    <property type="project" value="UniProtKB-KW"/>
</dbReference>
<comment type="similarity">
    <text evidence="3">Belongs to the HIPP family.</text>
</comment>
<feature type="compositionally biased region" description="Basic and acidic residues" evidence="4">
    <location>
        <begin position="52"/>
        <end position="77"/>
    </location>
</feature>
<dbReference type="InterPro" id="IPR044577">
    <property type="entry name" value="HIPP4/7/8/17/18/19"/>
</dbReference>
<dbReference type="STRING" id="52838.A0A4V4H3I4"/>
<feature type="region of interest" description="Disordered" evidence="4">
    <location>
        <begin position="43"/>
        <end position="122"/>
    </location>
</feature>
<evidence type="ECO:0000256" key="4">
    <source>
        <dbReference type="SAM" id="MobiDB-lite"/>
    </source>
</evidence>
<dbReference type="AlphaFoldDB" id="A0A4V4H3I4"/>